<name>F2CV24_HORVV</name>
<protein>
    <submittedName>
        <fullName evidence="1">Predicted protein</fullName>
    </submittedName>
</protein>
<sequence>MKMLGRKRVNVDHTTLGVLEVVEGIAEGALRAGVPLVAGIVPLPEAPLEPSAQSQEVLLFSLSTRELQEFRHHHPKLGNWHLLLRCDVSGLVCPDLGQTTALHCSMANYSLIITEFPDCSK</sequence>
<organism evidence="1">
    <name type="scientific">Hordeum vulgare subsp. vulgare</name>
    <name type="common">Domesticated barley</name>
    <dbReference type="NCBI Taxonomy" id="112509"/>
    <lineage>
        <taxon>Eukaryota</taxon>
        <taxon>Viridiplantae</taxon>
        <taxon>Streptophyta</taxon>
        <taxon>Embryophyta</taxon>
        <taxon>Tracheophyta</taxon>
        <taxon>Spermatophyta</taxon>
        <taxon>Magnoliopsida</taxon>
        <taxon>Liliopsida</taxon>
        <taxon>Poales</taxon>
        <taxon>Poaceae</taxon>
        <taxon>BOP clade</taxon>
        <taxon>Pooideae</taxon>
        <taxon>Triticodae</taxon>
        <taxon>Triticeae</taxon>
        <taxon>Hordeinae</taxon>
        <taxon>Hordeum</taxon>
    </lineage>
</organism>
<reference evidence="1" key="1">
    <citation type="journal article" date="2011" name="Plant Physiol.">
        <title>Comprehensive sequence analysis of 24,783 barley full-length cDNAs derived from 12 clone libraries.</title>
        <authorList>
            <person name="Matsumoto T."/>
            <person name="Tanaka T."/>
            <person name="Sakai H."/>
            <person name="Amano N."/>
            <person name="Kanamori H."/>
            <person name="Kurita K."/>
            <person name="Kikuta A."/>
            <person name="Kamiya K."/>
            <person name="Yamamoto M."/>
            <person name="Ikawa H."/>
            <person name="Fujii N."/>
            <person name="Hori K."/>
            <person name="Itoh T."/>
            <person name="Sato K."/>
        </authorList>
    </citation>
    <scope>NUCLEOTIDE SEQUENCE</scope>
</reference>
<dbReference type="AlphaFoldDB" id="F2CV24"/>
<evidence type="ECO:0000313" key="1">
    <source>
        <dbReference type="EMBL" id="BAJ86695.1"/>
    </source>
</evidence>
<proteinExistence type="evidence at transcript level"/>
<accession>F2CV24</accession>
<dbReference type="EMBL" id="AK355476">
    <property type="protein sequence ID" value="BAJ86695.1"/>
    <property type="molecule type" value="mRNA"/>
</dbReference>